<reference evidence="3" key="3">
    <citation type="submission" date="2018-07" db="EMBL/GenBank/DDBJ databases">
        <title>WGS assembly of Glycine max.</title>
        <authorList>
            <person name="Schmutz J."/>
            <person name="Cannon S."/>
            <person name="Schlueter J."/>
            <person name="Ma J."/>
            <person name="Mitros T."/>
            <person name="Nelson W."/>
            <person name="Hyten D."/>
            <person name="Song Q."/>
            <person name="Thelen J."/>
            <person name="Cheng J."/>
            <person name="Xu D."/>
            <person name="Hellsten U."/>
            <person name="May G."/>
            <person name="Yu Y."/>
            <person name="Sakurai T."/>
            <person name="Umezawa T."/>
            <person name="Bhattacharyya M."/>
            <person name="Sandhu D."/>
            <person name="Valliyodan B."/>
            <person name="Lindquist E."/>
            <person name="Peto M."/>
            <person name="Grant D."/>
            <person name="Shu S."/>
            <person name="Goodstein D."/>
            <person name="Barry K."/>
            <person name="Futrell-Griggs M."/>
            <person name="Abernathy B."/>
            <person name="Du J."/>
            <person name="Tian Z."/>
            <person name="Zhu L."/>
            <person name="Gill N."/>
            <person name="Joshi T."/>
            <person name="Libault M."/>
            <person name="Sethuraman A."/>
            <person name="Zhang X."/>
            <person name="Shinozaki K."/>
            <person name="Nguyen H."/>
            <person name="Wing R."/>
            <person name="Cregan P."/>
            <person name="Specht J."/>
            <person name="Grimwood J."/>
            <person name="Rokhsar D."/>
            <person name="Stacey G."/>
            <person name="Shoemaker R."/>
            <person name="Jackson S."/>
        </authorList>
    </citation>
    <scope>NUCLEOTIDE SEQUENCE</scope>
    <source>
        <tissue evidence="3">Callus</tissue>
    </source>
</reference>
<evidence type="ECO:0000313" key="4">
    <source>
        <dbReference type="EnsemblPlants" id="KRH44588"/>
    </source>
</evidence>
<dbReference type="eggNOG" id="ENOG502QQND">
    <property type="taxonomic scope" value="Eukaryota"/>
</dbReference>
<dbReference type="PANTHER" id="PTHR33494">
    <property type="entry name" value="OS02G0793800 PROTEIN"/>
    <property type="match status" value="1"/>
</dbReference>
<organism evidence="3">
    <name type="scientific">Glycine max</name>
    <name type="common">Soybean</name>
    <name type="synonym">Glycine hispida</name>
    <dbReference type="NCBI Taxonomy" id="3847"/>
    <lineage>
        <taxon>Eukaryota</taxon>
        <taxon>Viridiplantae</taxon>
        <taxon>Streptophyta</taxon>
        <taxon>Embryophyta</taxon>
        <taxon>Tracheophyta</taxon>
        <taxon>Spermatophyta</taxon>
        <taxon>Magnoliopsida</taxon>
        <taxon>eudicotyledons</taxon>
        <taxon>Gunneridae</taxon>
        <taxon>Pentapetalae</taxon>
        <taxon>rosids</taxon>
        <taxon>fabids</taxon>
        <taxon>Fabales</taxon>
        <taxon>Fabaceae</taxon>
        <taxon>Papilionoideae</taxon>
        <taxon>50 kb inversion clade</taxon>
        <taxon>NPAAA clade</taxon>
        <taxon>indigoferoid/millettioid clade</taxon>
        <taxon>Phaseoleae</taxon>
        <taxon>Glycine</taxon>
        <taxon>Glycine subgen. Soja</taxon>
    </lineage>
</organism>
<feature type="region of interest" description="Disordered" evidence="1">
    <location>
        <begin position="18"/>
        <end position="66"/>
    </location>
</feature>
<dbReference type="InterPro" id="IPR057939">
    <property type="entry name" value="TRF2_HOY1_PH"/>
</dbReference>
<evidence type="ECO:0000259" key="2">
    <source>
        <dbReference type="Pfam" id="PF24818"/>
    </source>
</evidence>
<dbReference type="EnsemblPlants" id="KRH44588">
    <property type="protein sequence ID" value="KRH44588"/>
    <property type="gene ID" value="GLYMA_08G220500"/>
</dbReference>
<name>K7L837_SOYBN</name>
<evidence type="ECO:0000256" key="1">
    <source>
        <dbReference type="SAM" id="MobiDB-lite"/>
    </source>
</evidence>
<feature type="domain" description="TRF2/HOY1 PH-like" evidence="2">
    <location>
        <begin position="121"/>
        <end position="238"/>
    </location>
</feature>
<feature type="region of interest" description="Disordered" evidence="1">
    <location>
        <begin position="511"/>
        <end position="531"/>
    </location>
</feature>
<dbReference type="Proteomes" id="UP000008827">
    <property type="component" value="Chromosome 8"/>
</dbReference>
<reference evidence="3 4" key="1">
    <citation type="journal article" date="2010" name="Nature">
        <title>Genome sequence of the palaeopolyploid soybean.</title>
        <authorList>
            <person name="Schmutz J."/>
            <person name="Cannon S.B."/>
            <person name="Schlueter J."/>
            <person name="Ma J."/>
            <person name="Mitros T."/>
            <person name="Nelson W."/>
            <person name="Hyten D.L."/>
            <person name="Song Q."/>
            <person name="Thelen J.J."/>
            <person name="Cheng J."/>
            <person name="Xu D."/>
            <person name="Hellsten U."/>
            <person name="May G.D."/>
            <person name="Yu Y."/>
            <person name="Sakurai T."/>
            <person name="Umezawa T."/>
            <person name="Bhattacharyya M.K."/>
            <person name="Sandhu D."/>
            <person name="Valliyodan B."/>
            <person name="Lindquist E."/>
            <person name="Peto M."/>
            <person name="Grant D."/>
            <person name="Shu S."/>
            <person name="Goodstein D."/>
            <person name="Barry K."/>
            <person name="Futrell-Griggs M."/>
            <person name="Abernathy B."/>
            <person name="Du J."/>
            <person name="Tian Z."/>
            <person name="Zhu L."/>
            <person name="Gill N."/>
            <person name="Joshi T."/>
            <person name="Libault M."/>
            <person name="Sethuraman A."/>
            <person name="Zhang X.-C."/>
            <person name="Shinozaki K."/>
            <person name="Nguyen H.T."/>
            <person name="Wing R.A."/>
            <person name="Cregan P."/>
            <person name="Specht J."/>
            <person name="Grimwood J."/>
            <person name="Rokhsar D."/>
            <person name="Stacey G."/>
            <person name="Shoemaker R.C."/>
            <person name="Jackson S.A."/>
        </authorList>
    </citation>
    <scope>NUCLEOTIDE SEQUENCE [LARGE SCALE GENOMIC DNA]</scope>
    <source>
        <strain evidence="4">cv. Williams 82</strain>
        <tissue evidence="3">Callus</tissue>
    </source>
</reference>
<feature type="region of interest" description="Disordered" evidence="1">
    <location>
        <begin position="297"/>
        <end position="326"/>
    </location>
</feature>
<feature type="compositionally biased region" description="Low complexity" evidence="1">
    <location>
        <begin position="303"/>
        <end position="312"/>
    </location>
</feature>
<dbReference type="RefSeq" id="XP_006585654.1">
    <property type="nucleotide sequence ID" value="XM_006585591.3"/>
</dbReference>
<dbReference type="OrthoDB" id="1516808at2759"/>
<protein>
    <recommendedName>
        <fullName evidence="2">TRF2/HOY1 PH-like domain-containing protein</fullName>
    </recommendedName>
</protein>
<dbReference type="AlphaFoldDB" id="K7L837"/>
<dbReference type="GeneID" id="100808512"/>
<dbReference type="OMA" id="SHIGQCI"/>
<dbReference type="Gramene" id="KRH44588">
    <property type="protein sequence ID" value="KRH44588"/>
    <property type="gene ID" value="GLYMA_08G220500"/>
</dbReference>
<dbReference type="Pfam" id="PF24818">
    <property type="entry name" value="PH_TRF2_HOY1"/>
    <property type="match status" value="1"/>
</dbReference>
<sequence length="604" mass="66632">MVQLMRSDTDNHCLKKVKLEVQDEIPPLHTHKRPKLESPPKQCGSSDESLSIPPASYNPLDEPSPLGLRLRKSPSLLDLIQMRLSQQEESKKKDQKASSSSSSAAAAAAAAAADSKLKASNFPGTILKIGTWEYKSRYEGDLVAKCYFAKHKLVWEVLDGCLKNKIEIPWSDIMAIKANYPEDGPGTLEVVLARRPLFFREINPQPRKHTLWQATSDFTGGQASINRRHFLQCPQGLLGKHFEKLIQCDPRLNYLSQHPDLVLDSPYFEPGTTSVHDHIESSDGFDRKSEERSGIFGLQDVESGSAVQSSSSKSEHNLGKAVENVNQEITSPSSVMNIHAMEDFRSRGAETLKFLSNLDQIKLPGLHPSMSMDDLVSHIGHCISEQMGSDNPSLAGDSQYSRSILEEFSQYLFNDSQHATTSDEQRVMSRVNSLYCLLQKDPSSAEDINTMTKNGNSLRDANALSRVNSLYSLLQHAEDTMTRNGNGLRDADVMSRVNSLYCLLQKDPSTAEDTDTMTRNGNGLDADEGGKVGVSNSNTTELSACKIKVPDLEVQPDDASGCKQGVSGMSRKESAGDLLLNLPRIASLPQFLFNMSEDSVNKVR</sequence>
<gene>
    <name evidence="4" type="primary">LOC100808512</name>
    <name evidence="3" type="ORF">GLYMA_08G220500</name>
</gene>
<proteinExistence type="predicted"/>
<evidence type="ECO:0000313" key="5">
    <source>
        <dbReference type="Proteomes" id="UP000008827"/>
    </source>
</evidence>
<dbReference type="ExpressionAtlas" id="K7L837">
    <property type="expression patterns" value="baseline and differential"/>
</dbReference>
<keyword evidence="5" id="KW-1185">Reference proteome</keyword>
<reference evidence="4" key="2">
    <citation type="submission" date="2018-02" db="UniProtKB">
        <authorList>
            <consortium name="EnsemblPlants"/>
        </authorList>
    </citation>
    <scope>IDENTIFICATION</scope>
    <source>
        <strain evidence="4">Williams 82</strain>
    </source>
</reference>
<dbReference type="PANTHER" id="PTHR33494:SF1">
    <property type="entry name" value="C2H2-TYPE DOMAIN-CONTAINING PROTEIN-RELATED"/>
    <property type="match status" value="1"/>
</dbReference>
<dbReference type="EMBL" id="CM000841">
    <property type="protein sequence ID" value="KRH44588.1"/>
    <property type="molecule type" value="Genomic_DNA"/>
</dbReference>
<dbReference type="PaxDb" id="3847-GLYMA08G23590.2"/>
<accession>K7L837</accession>
<evidence type="ECO:0000313" key="3">
    <source>
        <dbReference type="EMBL" id="KRH44588.1"/>
    </source>
</evidence>